<evidence type="ECO:0000256" key="3">
    <source>
        <dbReference type="ARBA" id="ARBA00013081"/>
    </source>
</evidence>
<protein>
    <recommendedName>
        <fullName evidence="8">Serine/threonine-protein phosphatase PGAM5, mitochondrial</fullName>
        <ecNumber evidence="3">3.1.3.16</ecNumber>
    </recommendedName>
    <alternativeName>
        <fullName evidence="9">Serine/threonine-protein phosphatase Pgam5, mitochondrial</fullName>
    </alternativeName>
</protein>
<dbReference type="CDD" id="cd07067">
    <property type="entry name" value="HP_PGM_like"/>
    <property type="match status" value="1"/>
</dbReference>
<evidence type="ECO:0000256" key="8">
    <source>
        <dbReference type="ARBA" id="ARBA00039765"/>
    </source>
</evidence>
<dbReference type="GO" id="GO:0005741">
    <property type="term" value="C:mitochondrial outer membrane"/>
    <property type="evidence" value="ECO:0007669"/>
    <property type="project" value="UniProtKB-SubCell"/>
</dbReference>
<evidence type="ECO:0000313" key="15">
    <source>
        <dbReference type="Proteomes" id="UP001634394"/>
    </source>
</evidence>
<evidence type="ECO:0000256" key="1">
    <source>
        <dbReference type="ARBA" id="ARBA00004294"/>
    </source>
</evidence>
<dbReference type="Proteomes" id="UP001634394">
    <property type="component" value="Unassembled WGS sequence"/>
</dbReference>
<dbReference type="InterPro" id="IPR051021">
    <property type="entry name" value="Mito_Ser/Thr_phosphatase"/>
</dbReference>
<sequence length="287" mass="33352">MHWRRQFERVSHVFRGHGICIAGAVAFLGYIIYEKKQKGIVYASWTTNFEPSVKWDNNWDRRDPEFLVKPLNESATDDEKEEREKNKAKVTPTSTRHILMIRHGQYYDNAKEDEARILTLLGRDQAELTGKRLLEMNLPFTKIISSTMTRAIETSHIIHKFLPHLALEQTDMLREGAPIPPEPPIGGWRPEKNQFYQDGARIEAAFRKFFHRADAKQTSDSYEILVCHANVIRYFICRALQLPPEAWLRLSLNHGSITWITIRPSGRVSLMFLGESGYMPIEKISRM</sequence>
<dbReference type="InterPro" id="IPR013078">
    <property type="entry name" value="His_Pase_superF_clade-1"/>
</dbReference>
<evidence type="ECO:0000256" key="2">
    <source>
        <dbReference type="ARBA" id="ARBA00006717"/>
    </source>
</evidence>
<feature type="region of interest" description="Disordered" evidence="12">
    <location>
        <begin position="72"/>
        <end position="91"/>
    </location>
</feature>
<gene>
    <name evidence="14" type="ORF">ACJMK2_011870</name>
</gene>
<dbReference type="SMART" id="SM00855">
    <property type="entry name" value="PGAM"/>
    <property type="match status" value="1"/>
</dbReference>
<accession>A0ABD3V8N3</accession>
<keyword evidence="5" id="KW-0378">Hydrolase</keyword>
<comment type="caution">
    <text evidence="14">The sequence shown here is derived from an EMBL/GenBank/DDBJ whole genome shotgun (WGS) entry which is preliminary data.</text>
</comment>
<keyword evidence="13" id="KW-1133">Transmembrane helix</keyword>
<evidence type="ECO:0000256" key="10">
    <source>
        <dbReference type="ARBA" id="ARBA00047761"/>
    </source>
</evidence>
<organism evidence="14 15">
    <name type="scientific">Sinanodonta woodiana</name>
    <name type="common">Chinese pond mussel</name>
    <name type="synonym">Anodonta woodiana</name>
    <dbReference type="NCBI Taxonomy" id="1069815"/>
    <lineage>
        <taxon>Eukaryota</taxon>
        <taxon>Metazoa</taxon>
        <taxon>Spiralia</taxon>
        <taxon>Lophotrochozoa</taxon>
        <taxon>Mollusca</taxon>
        <taxon>Bivalvia</taxon>
        <taxon>Autobranchia</taxon>
        <taxon>Heteroconchia</taxon>
        <taxon>Palaeoheterodonta</taxon>
        <taxon>Unionida</taxon>
        <taxon>Unionoidea</taxon>
        <taxon>Unionidae</taxon>
        <taxon>Unioninae</taxon>
        <taxon>Sinanodonta</taxon>
    </lineage>
</organism>
<evidence type="ECO:0000256" key="4">
    <source>
        <dbReference type="ARBA" id="ARBA00022787"/>
    </source>
</evidence>
<dbReference type="AlphaFoldDB" id="A0ABD3V8N3"/>
<keyword evidence="7 13" id="KW-0472">Membrane</keyword>
<keyword evidence="13" id="KW-0812">Transmembrane</keyword>
<comment type="catalytic activity">
    <reaction evidence="10">
        <text>O-phospho-L-seryl-[protein] + H2O = L-seryl-[protein] + phosphate</text>
        <dbReference type="Rhea" id="RHEA:20629"/>
        <dbReference type="Rhea" id="RHEA-COMP:9863"/>
        <dbReference type="Rhea" id="RHEA-COMP:11604"/>
        <dbReference type="ChEBI" id="CHEBI:15377"/>
        <dbReference type="ChEBI" id="CHEBI:29999"/>
        <dbReference type="ChEBI" id="CHEBI:43474"/>
        <dbReference type="ChEBI" id="CHEBI:83421"/>
        <dbReference type="EC" id="3.1.3.16"/>
    </reaction>
</comment>
<comment type="similarity">
    <text evidence="2">Belongs to the phosphoglycerate mutase family. BPG-dependent PGAM subfamily.</text>
</comment>
<keyword evidence="4" id="KW-1000">Mitochondrion outer membrane</keyword>
<evidence type="ECO:0000256" key="5">
    <source>
        <dbReference type="ARBA" id="ARBA00022801"/>
    </source>
</evidence>
<comment type="subcellular location">
    <subcellularLocation>
        <location evidence="1">Mitochondrion outer membrane</location>
    </subcellularLocation>
</comment>
<dbReference type="EC" id="3.1.3.16" evidence="3"/>
<proteinExistence type="inferred from homology"/>
<evidence type="ECO:0000256" key="11">
    <source>
        <dbReference type="ARBA" id="ARBA00048336"/>
    </source>
</evidence>
<dbReference type="FunFam" id="3.40.50.1240:FF:000009">
    <property type="entry name" value="serine/threonine-protein phosphatase PGAM5, mitochondrial isoform X1"/>
    <property type="match status" value="1"/>
</dbReference>
<comment type="catalytic activity">
    <reaction evidence="11">
        <text>O-phospho-L-threonyl-[protein] + H2O = L-threonyl-[protein] + phosphate</text>
        <dbReference type="Rhea" id="RHEA:47004"/>
        <dbReference type="Rhea" id="RHEA-COMP:11060"/>
        <dbReference type="Rhea" id="RHEA-COMP:11605"/>
        <dbReference type="ChEBI" id="CHEBI:15377"/>
        <dbReference type="ChEBI" id="CHEBI:30013"/>
        <dbReference type="ChEBI" id="CHEBI:43474"/>
        <dbReference type="ChEBI" id="CHEBI:61977"/>
        <dbReference type="EC" id="3.1.3.16"/>
    </reaction>
</comment>
<reference evidence="14 15" key="1">
    <citation type="submission" date="2024-11" db="EMBL/GenBank/DDBJ databases">
        <title>Chromosome-level genome assembly of the freshwater bivalve Anodonta woodiana.</title>
        <authorList>
            <person name="Chen X."/>
        </authorList>
    </citation>
    <scope>NUCLEOTIDE SEQUENCE [LARGE SCALE GENOMIC DNA]</scope>
    <source>
        <strain evidence="14">MN2024</strain>
        <tissue evidence="14">Gills</tissue>
    </source>
</reference>
<feature type="transmembrane region" description="Helical" evidence="13">
    <location>
        <begin position="12"/>
        <end position="33"/>
    </location>
</feature>
<dbReference type="PANTHER" id="PTHR20935">
    <property type="entry name" value="PHOSPHOGLYCERATE MUTASE-RELATED"/>
    <property type="match status" value="1"/>
</dbReference>
<keyword evidence="15" id="KW-1185">Reference proteome</keyword>
<dbReference type="GO" id="GO:0004722">
    <property type="term" value="F:protein serine/threonine phosphatase activity"/>
    <property type="evidence" value="ECO:0007669"/>
    <property type="project" value="UniProtKB-EC"/>
</dbReference>
<name>A0ABD3V8N3_SINWO</name>
<dbReference type="EMBL" id="JBJQND010000013">
    <property type="protein sequence ID" value="KAL3857178.1"/>
    <property type="molecule type" value="Genomic_DNA"/>
</dbReference>
<evidence type="ECO:0000256" key="7">
    <source>
        <dbReference type="ARBA" id="ARBA00023136"/>
    </source>
</evidence>
<evidence type="ECO:0000256" key="13">
    <source>
        <dbReference type="SAM" id="Phobius"/>
    </source>
</evidence>
<keyword evidence="6" id="KW-0496">Mitochondrion</keyword>
<evidence type="ECO:0000256" key="9">
    <source>
        <dbReference type="ARBA" id="ARBA00040722"/>
    </source>
</evidence>
<dbReference type="InterPro" id="IPR029033">
    <property type="entry name" value="His_PPase_superfam"/>
</dbReference>
<dbReference type="Pfam" id="PF00300">
    <property type="entry name" value="His_Phos_1"/>
    <property type="match status" value="2"/>
</dbReference>
<dbReference type="SUPFAM" id="SSF53254">
    <property type="entry name" value="Phosphoglycerate mutase-like"/>
    <property type="match status" value="1"/>
</dbReference>
<evidence type="ECO:0000256" key="12">
    <source>
        <dbReference type="SAM" id="MobiDB-lite"/>
    </source>
</evidence>
<evidence type="ECO:0000313" key="14">
    <source>
        <dbReference type="EMBL" id="KAL3857178.1"/>
    </source>
</evidence>
<dbReference type="Gene3D" id="3.40.50.1240">
    <property type="entry name" value="Phosphoglycerate mutase-like"/>
    <property type="match status" value="1"/>
</dbReference>
<dbReference type="PANTHER" id="PTHR20935:SF0">
    <property type="entry name" value="SERINE_THREONINE-PROTEIN PHOSPHATASE PGAM5, MITOCHONDRIAL"/>
    <property type="match status" value="1"/>
</dbReference>
<evidence type="ECO:0000256" key="6">
    <source>
        <dbReference type="ARBA" id="ARBA00023128"/>
    </source>
</evidence>